<dbReference type="InterPro" id="IPR015424">
    <property type="entry name" value="PyrdxlP-dep_Trfase"/>
</dbReference>
<dbReference type="CDD" id="cd00609">
    <property type="entry name" value="AAT_like"/>
    <property type="match status" value="1"/>
</dbReference>
<dbReference type="PROSITE" id="PS50949">
    <property type="entry name" value="HTH_GNTR"/>
    <property type="match status" value="1"/>
</dbReference>
<name>A0ABU1V0B4_9GAMM</name>
<reference evidence="7 8" key="1">
    <citation type="submission" date="2023-07" db="EMBL/GenBank/DDBJ databases">
        <title>Sorghum-associated microbial communities from plants grown in Nebraska, USA.</title>
        <authorList>
            <person name="Schachtman D."/>
        </authorList>
    </citation>
    <scope>NUCLEOTIDE SEQUENCE [LARGE SCALE GENOMIC DNA]</scope>
    <source>
        <strain evidence="7 8">BE190</strain>
    </source>
</reference>
<evidence type="ECO:0000313" key="8">
    <source>
        <dbReference type="Proteomes" id="UP001253595"/>
    </source>
</evidence>
<evidence type="ECO:0000256" key="1">
    <source>
        <dbReference type="ARBA" id="ARBA00005384"/>
    </source>
</evidence>
<organism evidence="7 8">
    <name type="scientific">Cellvibrio fibrivorans</name>
    <dbReference type="NCBI Taxonomy" id="126350"/>
    <lineage>
        <taxon>Bacteria</taxon>
        <taxon>Pseudomonadati</taxon>
        <taxon>Pseudomonadota</taxon>
        <taxon>Gammaproteobacteria</taxon>
        <taxon>Cellvibrionales</taxon>
        <taxon>Cellvibrionaceae</taxon>
        <taxon>Cellvibrio</taxon>
    </lineage>
</organism>
<dbReference type="Gene3D" id="3.40.640.10">
    <property type="entry name" value="Type I PLP-dependent aspartate aminotransferase-like (Major domain)"/>
    <property type="match status" value="1"/>
</dbReference>
<keyword evidence="3" id="KW-0805">Transcription regulation</keyword>
<dbReference type="SMART" id="SM00345">
    <property type="entry name" value="HTH_GNTR"/>
    <property type="match status" value="1"/>
</dbReference>
<keyword evidence="2" id="KW-0663">Pyridoxal phosphate</keyword>
<gene>
    <name evidence="7" type="ORF">J2X05_002871</name>
</gene>
<keyword evidence="4" id="KW-0238">DNA-binding</keyword>
<dbReference type="GO" id="GO:0008483">
    <property type="term" value="F:transaminase activity"/>
    <property type="evidence" value="ECO:0007669"/>
    <property type="project" value="UniProtKB-KW"/>
</dbReference>
<dbReference type="RefSeq" id="WP_310073492.1">
    <property type="nucleotide sequence ID" value="NZ_JAVDVX010000005.1"/>
</dbReference>
<dbReference type="InterPro" id="IPR036390">
    <property type="entry name" value="WH_DNA-bd_sf"/>
</dbReference>
<keyword evidence="5" id="KW-0804">Transcription</keyword>
<evidence type="ECO:0000256" key="2">
    <source>
        <dbReference type="ARBA" id="ARBA00022898"/>
    </source>
</evidence>
<dbReference type="InterPro" id="IPR000524">
    <property type="entry name" value="Tscrpt_reg_HTH_GntR"/>
</dbReference>
<evidence type="ECO:0000256" key="4">
    <source>
        <dbReference type="ARBA" id="ARBA00023125"/>
    </source>
</evidence>
<dbReference type="InterPro" id="IPR036388">
    <property type="entry name" value="WH-like_DNA-bd_sf"/>
</dbReference>
<dbReference type="SUPFAM" id="SSF53383">
    <property type="entry name" value="PLP-dependent transferases"/>
    <property type="match status" value="1"/>
</dbReference>
<dbReference type="InterPro" id="IPR051446">
    <property type="entry name" value="HTH_trans_reg/aminotransferase"/>
</dbReference>
<dbReference type="InterPro" id="IPR015421">
    <property type="entry name" value="PyrdxlP-dep_Trfase_major"/>
</dbReference>
<sequence length="484" mass="53042">MDYQFLFDQFNARQSGIKQSQQRRLYHCLRDTILRGQLKAGMQLPGSRTLATELKVSRNTVLYAYEQLITEGLLLSVGRSTLVASNLSTLVSTPVAANITKPRQLSARAQLTPWPTDPHGAFAAFMSGVPALAHFPIAIWRRCLERVWRELNFQQLDYANAVGEPILRVAIAEHLTSTRGLVCSAEQIFITDGTQQSLGICAHALASAGDIVWIENPGYGGAFQSLKAAELDVRGIAVDAEGIAPTKKEWEKFTPKFIYTTPSHQFPLGSVMSVVRRLELIESAKQYDALIIEDDYDSEFRRDGPPLPAMQGLVADAPVIYLGTFSKTLFPALRIGYMVVPKGLVEPFAGILKLGHLRGRSADQLALAEFLRAGHFANHLKKMRRLYAARRDALVAAINKHLGHIAIIYGGSSGIHLTIALPEALNDVSISRAALAQGVYTQPLSKLATGSVLCNGLMLGYAQVPEAEMDKYISLLANVISEYV</sequence>
<keyword evidence="7" id="KW-0808">Transferase</keyword>
<evidence type="ECO:0000313" key="7">
    <source>
        <dbReference type="EMBL" id="MDR7090845.1"/>
    </source>
</evidence>
<dbReference type="CDD" id="cd07377">
    <property type="entry name" value="WHTH_GntR"/>
    <property type="match status" value="1"/>
</dbReference>
<dbReference type="PANTHER" id="PTHR46577:SF1">
    <property type="entry name" value="HTH-TYPE TRANSCRIPTIONAL REGULATORY PROTEIN GABR"/>
    <property type="match status" value="1"/>
</dbReference>
<comment type="similarity">
    <text evidence="1">In the C-terminal section; belongs to the class-I pyridoxal-phosphate-dependent aminotransferase family.</text>
</comment>
<accession>A0ABU1V0B4</accession>
<evidence type="ECO:0000256" key="5">
    <source>
        <dbReference type="ARBA" id="ARBA00023163"/>
    </source>
</evidence>
<dbReference type="InterPro" id="IPR004839">
    <property type="entry name" value="Aminotransferase_I/II_large"/>
</dbReference>
<dbReference type="PANTHER" id="PTHR46577">
    <property type="entry name" value="HTH-TYPE TRANSCRIPTIONAL REGULATORY PROTEIN GABR"/>
    <property type="match status" value="1"/>
</dbReference>
<dbReference type="Gene3D" id="1.10.10.10">
    <property type="entry name" value="Winged helix-like DNA-binding domain superfamily/Winged helix DNA-binding domain"/>
    <property type="match status" value="1"/>
</dbReference>
<dbReference type="PRINTS" id="PR00035">
    <property type="entry name" value="HTHGNTR"/>
</dbReference>
<keyword evidence="8" id="KW-1185">Reference proteome</keyword>
<dbReference type="Pfam" id="PF00392">
    <property type="entry name" value="GntR"/>
    <property type="match status" value="1"/>
</dbReference>
<dbReference type="Pfam" id="PF00155">
    <property type="entry name" value="Aminotran_1_2"/>
    <property type="match status" value="1"/>
</dbReference>
<proteinExistence type="inferred from homology"/>
<feature type="domain" description="HTH gntR-type" evidence="6">
    <location>
        <begin position="19"/>
        <end position="86"/>
    </location>
</feature>
<dbReference type="SUPFAM" id="SSF46785">
    <property type="entry name" value="Winged helix' DNA-binding domain"/>
    <property type="match status" value="1"/>
</dbReference>
<evidence type="ECO:0000259" key="6">
    <source>
        <dbReference type="PROSITE" id="PS50949"/>
    </source>
</evidence>
<protein>
    <submittedName>
        <fullName evidence="7">GntR family transcriptional regulator/MocR family aminotransferase</fullName>
    </submittedName>
</protein>
<dbReference type="Proteomes" id="UP001253595">
    <property type="component" value="Unassembled WGS sequence"/>
</dbReference>
<keyword evidence="7" id="KW-0032">Aminotransferase</keyword>
<comment type="caution">
    <text evidence="7">The sequence shown here is derived from an EMBL/GenBank/DDBJ whole genome shotgun (WGS) entry which is preliminary data.</text>
</comment>
<evidence type="ECO:0000256" key="3">
    <source>
        <dbReference type="ARBA" id="ARBA00023015"/>
    </source>
</evidence>
<dbReference type="EMBL" id="JAVDVX010000005">
    <property type="protein sequence ID" value="MDR7090845.1"/>
    <property type="molecule type" value="Genomic_DNA"/>
</dbReference>